<feature type="domain" description="Sugar fermentation stimulation protein C-terminal" evidence="2">
    <location>
        <begin position="92"/>
        <end position="228"/>
    </location>
</feature>
<dbReference type="Pfam" id="PF17746">
    <property type="entry name" value="SfsA_N"/>
    <property type="match status" value="1"/>
</dbReference>
<reference evidence="4" key="1">
    <citation type="submission" date="2016-04" db="EMBL/GenBank/DDBJ databases">
        <authorList>
            <person name="Evans L.H."/>
            <person name="Alamgir A."/>
            <person name="Owens N."/>
            <person name="Weber N.D."/>
            <person name="Virtaneva K."/>
            <person name="Barbian K."/>
            <person name="Babar A."/>
            <person name="Rosenke K."/>
        </authorList>
    </citation>
    <scope>NUCLEOTIDE SEQUENCE</scope>
    <source>
        <strain evidence="4">86</strain>
    </source>
</reference>
<dbReference type="Gene3D" id="3.40.1350.60">
    <property type="match status" value="1"/>
</dbReference>
<evidence type="ECO:0000259" key="3">
    <source>
        <dbReference type="Pfam" id="PF17746"/>
    </source>
</evidence>
<evidence type="ECO:0000313" key="4">
    <source>
        <dbReference type="EMBL" id="SBV91200.1"/>
    </source>
</evidence>
<dbReference type="GO" id="GO:0003677">
    <property type="term" value="F:DNA binding"/>
    <property type="evidence" value="ECO:0007669"/>
    <property type="project" value="InterPro"/>
</dbReference>
<dbReference type="PANTHER" id="PTHR30545:SF2">
    <property type="entry name" value="SUGAR FERMENTATION STIMULATION PROTEIN A"/>
    <property type="match status" value="1"/>
</dbReference>
<dbReference type="HAMAP" id="MF_00095">
    <property type="entry name" value="SfsA"/>
    <property type="match status" value="1"/>
</dbReference>
<sequence>MNTPLLPFPPGCRKAVFLRRFKRFFVECRDGDAAFLAHTNNSGSMLGLTRPGLPALLSPAANPDRKLPYTLECIGLPGAAAAPAWVGVNTLTPNRLLFAAWKAGLLPWARGYTHFQPEARCGASRLDARLTGPGLPPLWVECKNVTLVEDDAAAFPDAVSERAHKHLREMAAIVRSGERGAFFYCVQRPDGHCFGPADYIDPVYAALYHEVRQTGVESHPHRIRVTEAGLDLGEELPLRSW</sequence>
<dbReference type="EMBL" id="FLUQ01000001">
    <property type="protein sequence ID" value="SBV91200.1"/>
    <property type="molecule type" value="Genomic_DNA"/>
</dbReference>
<dbReference type="InterPro" id="IPR041465">
    <property type="entry name" value="SfsA_N"/>
</dbReference>
<comment type="similarity">
    <text evidence="1">Belongs to the SfsA family.</text>
</comment>
<dbReference type="Pfam" id="PF03749">
    <property type="entry name" value="SfsA"/>
    <property type="match status" value="1"/>
</dbReference>
<dbReference type="CDD" id="cd22359">
    <property type="entry name" value="SfsA-like_bacterial"/>
    <property type="match status" value="1"/>
</dbReference>
<proteinExistence type="inferred from homology"/>
<dbReference type="NCBIfam" id="TIGR00230">
    <property type="entry name" value="sfsA"/>
    <property type="match status" value="1"/>
</dbReference>
<dbReference type="InterPro" id="IPR005224">
    <property type="entry name" value="SfsA"/>
</dbReference>
<gene>
    <name evidence="1 4" type="primary">sfsA</name>
    <name evidence="4" type="ORF">KL86DPRO_10153</name>
</gene>
<evidence type="ECO:0000259" key="2">
    <source>
        <dbReference type="Pfam" id="PF03749"/>
    </source>
</evidence>
<dbReference type="InterPro" id="IPR040452">
    <property type="entry name" value="SfsA_C"/>
</dbReference>
<dbReference type="PANTHER" id="PTHR30545">
    <property type="entry name" value="SUGAR FERMENTATION STIMULATION PROTEIN A"/>
    <property type="match status" value="1"/>
</dbReference>
<feature type="domain" description="SfsA N-terminal OB" evidence="3">
    <location>
        <begin position="18"/>
        <end position="77"/>
    </location>
</feature>
<evidence type="ECO:0000256" key="1">
    <source>
        <dbReference type="HAMAP-Rule" id="MF_00095"/>
    </source>
</evidence>
<accession>A0A212IVI7</accession>
<dbReference type="Gene3D" id="2.40.50.580">
    <property type="match status" value="1"/>
</dbReference>
<organism evidence="4">
    <name type="scientific">uncultured delta proteobacterium</name>
    <dbReference type="NCBI Taxonomy" id="34034"/>
    <lineage>
        <taxon>Bacteria</taxon>
        <taxon>Deltaproteobacteria</taxon>
        <taxon>environmental samples</taxon>
    </lineage>
</organism>
<name>A0A212IVI7_9DELT</name>
<dbReference type="AlphaFoldDB" id="A0A212IVI7"/>
<protein>
    <recommendedName>
        <fullName evidence="1">Sugar fermentation stimulation protein homolog</fullName>
    </recommendedName>
</protein>